<sequence>MNRRDGRHDSDDMNDADWLLSQLGSGRRPDLEGRQAPQPPVAPPQQPAEPVSPPPMERPRRRSEESLDWFSLADAQSETDAATRELPVVGEPLPPRAEPPRQAPAPTWEPQAPAWNQPPGWDDRRPPATPREPQRPDDRLTSVEPPVGGAPVPPAFGGPQAPPPGPPPGPVTPPSNFALTWGEQPIETEDGLRAAFRQLSDPVEPPPQRPRDDRRPVEPHRDEPPVDPRDVPGSADSPFAGFTPPPVARQSFTPVTPPAGTAFPAARTDFDDQLWSALNEDPAAAGAATRDDRVPASDDGRGYSDDGRGYSDEQAYADASGQYDDHEFDQPGYDPRAHEPQGWDQQAYDQQGSDTRAYDQQGYDQRAAAEPVQDEQAYAQQGWDQRTPGEHAYDDQQGWDDQRAAGERVPDVPAYDQQGWDPQDRDHQGSHRDGWGRQEYDREARYDEPRSEQPAYDEQDGSPMAREMAQAGYFWNLTPDPTAPDPKAPVEDDRPGPRRRGASDSDAAPGGRSRDDRDARPGDDDRSAEPYPAVDQWDPIPDGVADDADVPSDPREAEYGDRDHRDDREYRDDREFRDDLEYRDDREYRDPRDEWSDAPYDRDDRRDPRGDRARGFAYDGPHDRDAVDDESDDDGLASLFGGAGFGATAPTPLVGGAAAQRDRDVDPYDARDDRYARDDDRYARDDRYGAYARDDRYGRDDDRYDRYGRDDDRYARDDRGGRGGPAAPRTRDDDDDRGGRSPVKLLAWIAGGLAAVLLVVAGIAFGAQLLRGGGDETADGGAGGATEPTAMQPPGTYAWNELFGGECLEPFEGPWAEEFTVIDCATPHAAQLVLRGEVSADESAPFPGEAELAAQVAALCGAENVIDPDMAAMAGDLQVEGSYPVTEEQWAAGERDFYCFVTRRGGSPITADVQGTAGQQG</sequence>
<feature type="compositionally biased region" description="Basic and acidic residues" evidence="1">
    <location>
        <begin position="660"/>
        <end position="679"/>
    </location>
</feature>
<dbReference type="InterPro" id="IPR026004">
    <property type="entry name" value="Septum_form"/>
</dbReference>
<keyword evidence="2" id="KW-0472">Membrane</keyword>
<keyword evidence="2" id="KW-0812">Transmembrane</keyword>
<feature type="compositionally biased region" description="Basic and acidic residues" evidence="1">
    <location>
        <begin position="1"/>
        <end position="11"/>
    </location>
</feature>
<proteinExistence type="predicted"/>
<evidence type="ECO:0000256" key="1">
    <source>
        <dbReference type="SAM" id="MobiDB-lite"/>
    </source>
</evidence>
<feature type="compositionally biased region" description="Basic and acidic residues" evidence="1">
    <location>
        <begin position="512"/>
        <end position="528"/>
    </location>
</feature>
<dbReference type="Pfam" id="PF13845">
    <property type="entry name" value="Septum_form"/>
    <property type="match status" value="1"/>
</dbReference>
<feature type="compositionally biased region" description="Acidic residues" evidence="1">
    <location>
        <begin position="626"/>
        <end position="635"/>
    </location>
</feature>
<feature type="compositionally biased region" description="Basic and acidic residues" evidence="1">
    <location>
        <begin position="552"/>
        <end position="625"/>
    </location>
</feature>
<feature type="compositionally biased region" description="Polar residues" evidence="1">
    <location>
        <begin position="343"/>
        <end position="354"/>
    </location>
</feature>
<reference evidence="5" key="1">
    <citation type="submission" date="2023-07" db="EMBL/GenBank/DDBJ databases">
        <title>Description of three actinobacteria isolated from air of manufacturing shop in a pharmaceutical factory.</title>
        <authorList>
            <person name="Zhang D.-F."/>
        </authorList>
    </citation>
    <scope>NUCLEOTIDE SEQUENCE [LARGE SCALE GENOMIC DNA]</scope>
    <source>
        <strain evidence="5">CCTCC AB 2011122</strain>
    </source>
</reference>
<feature type="transmembrane region" description="Helical" evidence="2">
    <location>
        <begin position="745"/>
        <end position="767"/>
    </location>
</feature>
<dbReference type="Proteomes" id="UP001260072">
    <property type="component" value="Unassembled WGS sequence"/>
</dbReference>
<feature type="compositionally biased region" description="Pro residues" evidence="1">
    <location>
        <begin position="37"/>
        <end position="56"/>
    </location>
</feature>
<evidence type="ECO:0000259" key="3">
    <source>
        <dbReference type="Pfam" id="PF13845"/>
    </source>
</evidence>
<gene>
    <name evidence="4" type="ORF">RH861_13060</name>
</gene>
<evidence type="ECO:0000313" key="5">
    <source>
        <dbReference type="Proteomes" id="UP001260072"/>
    </source>
</evidence>
<feature type="compositionally biased region" description="Basic and acidic residues" evidence="1">
    <location>
        <begin position="323"/>
        <end position="341"/>
    </location>
</feature>
<name>A0ABU1FML4_9MICO</name>
<keyword evidence="2" id="KW-1133">Transmembrane helix</keyword>
<feature type="region of interest" description="Disordered" evidence="1">
    <location>
        <begin position="699"/>
        <end position="739"/>
    </location>
</feature>
<feature type="compositionally biased region" description="Basic and acidic residues" evidence="1">
    <location>
        <begin position="387"/>
        <end position="410"/>
    </location>
</feature>
<feature type="compositionally biased region" description="Basic and acidic residues" evidence="1">
    <location>
        <begin position="121"/>
        <end position="141"/>
    </location>
</feature>
<evidence type="ECO:0000313" key="4">
    <source>
        <dbReference type="EMBL" id="MDR5692995.1"/>
    </source>
</evidence>
<feature type="compositionally biased region" description="Basic and acidic residues" evidence="1">
    <location>
        <begin position="699"/>
        <end position="721"/>
    </location>
</feature>
<feature type="compositionally biased region" description="Basic and acidic residues" evidence="1">
    <location>
        <begin position="209"/>
        <end position="230"/>
    </location>
</feature>
<dbReference type="EMBL" id="JAVKGS010000003">
    <property type="protein sequence ID" value="MDR5692995.1"/>
    <property type="molecule type" value="Genomic_DNA"/>
</dbReference>
<feature type="region of interest" description="Disordered" evidence="1">
    <location>
        <begin position="1"/>
        <end position="679"/>
    </location>
</feature>
<dbReference type="RefSeq" id="WP_310521326.1">
    <property type="nucleotide sequence ID" value="NZ_BAABBS010000001.1"/>
</dbReference>
<feature type="compositionally biased region" description="Basic and acidic residues" evidence="1">
    <location>
        <begin position="422"/>
        <end position="451"/>
    </location>
</feature>
<feature type="compositionally biased region" description="Pro residues" evidence="1">
    <location>
        <begin position="92"/>
        <end position="103"/>
    </location>
</feature>
<protein>
    <submittedName>
        <fullName evidence="4">Septum formation family protein</fullName>
    </submittedName>
</protein>
<feature type="domain" description="Septum formation-related" evidence="3">
    <location>
        <begin position="805"/>
        <end position="918"/>
    </location>
</feature>
<organism evidence="4 5">
    <name type="scientific">Agromyces indicus</name>
    <dbReference type="NCBI Taxonomy" id="758919"/>
    <lineage>
        <taxon>Bacteria</taxon>
        <taxon>Bacillati</taxon>
        <taxon>Actinomycetota</taxon>
        <taxon>Actinomycetes</taxon>
        <taxon>Micrococcales</taxon>
        <taxon>Microbacteriaceae</taxon>
        <taxon>Agromyces</taxon>
    </lineage>
</organism>
<comment type="caution">
    <text evidence="4">The sequence shown here is derived from an EMBL/GenBank/DDBJ whole genome shotgun (WGS) entry which is preliminary data.</text>
</comment>
<keyword evidence="5" id="KW-1185">Reference proteome</keyword>
<evidence type="ECO:0000256" key="2">
    <source>
        <dbReference type="SAM" id="Phobius"/>
    </source>
</evidence>
<feature type="compositionally biased region" description="Pro residues" evidence="1">
    <location>
        <begin position="151"/>
        <end position="173"/>
    </location>
</feature>
<feature type="compositionally biased region" description="Basic and acidic residues" evidence="1">
    <location>
        <begin position="289"/>
        <end position="311"/>
    </location>
</feature>
<accession>A0ABU1FML4</accession>